<evidence type="ECO:0000256" key="17">
    <source>
        <dbReference type="ARBA" id="ARBA00023172"/>
    </source>
</evidence>
<keyword evidence="20" id="KW-0862">Zinc</keyword>
<dbReference type="InterPro" id="IPR000477">
    <property type="entry name" value="RT_dom"/>
</dbReference>
<dbReference type="InterPro" id="IPR001878">
    <property type="entry name" value="Znf_CCHC"/>
</dbReference>
<keyword evidence="8" id="KW-0479">Metal-binding</keyword>
<dbReference type="CDD" id="cd09274">
    <property type="entry name" value="RNase_HI_RT_Ty3"/>
    <property type="match status" value="1"/>
</dbReference>
<dbReference type="InterPro" id="IPR012337">
    <property type="entry name" value="RNaseH-like_sf"/>
</dbReference>
<keyword evidence="17" id="KW-0233">DNA recombination</keyword>
<evidence type="ECO:0000256" key="18">
    <source>
        <dbReference type="ARBA" id="ARBA00023268"/>
    </source>
</evidence>
<dbReference type="SUPFAM" id="SSF50630">
    <property type="entry name" value="Acid proteases"/>
    <property type="match status" value="1"/>
</dbReference>
<keyword evidence="16" id="KW-0238">DNA-binding</keyword>
<gene>
    <name evidence="26" type="ORF">H4Q32_010929</name>
</gene>
<dbReference type="InterPro" id="IPR050951">
    <property type="entry name" value="Retrovirus_Pol_polyprotein"/>
</dbReference>
<dbReference type="Pfam" id="PF17921">
    <property type="entry name" value="Integrase_H2C2"/>
    <property type="match status" value="1"/>
</dbReference>
<evidence type="ECO:0000256" key="8">
    <source>
        <dbReference type="ARBA" id="ARBA00022723"/>
    </source>
</evidence>
<dbReference type="SUPFAM" id="SSF56672">
    <property type="entry name" value="DNA/RNA polymerases"/>
    <property type="match status" value="1"/>
</dbReference>
<feature type="region of interest" description="Disordered" evidence="21">
    <location>
        <begin position="1351"/>
        <end position="1375"/>
    </location>
</feature>
<dbReference type="Pfam" id="PF00078">
    <property type="entry name" value="RVT_1"/>
    <property type="match status" value="1"/>
</dbReference>
<evidence type="ECO:0000256" key="12">
    <source>
        <dbReference type="ARBA" id="ARBA00022842"/>
    </source>
</evidence>
<feature type="region of interest" description="Disordered" evidence="21">
    <location>
        <begin position="1422"/>
        <end position="1465"/>
    </location>
</feature>
<keyword evidence="18" id="KW-0511">Multifunctional enzyme</keyword>
<evidence type="ECO:0000259" key="24">
    <source>
        <dbReference type="PROSITE" id="PS50878"/>
    </source>
</evidence>
<evidence type="ECO:0000256" key="2">
    <source>
        <dbReference type="ARBA" id="ARBA00010879"/>
    </source>
</evidence>
<name>A0ABQ8LUE0_LABRO</name>
<evidence type="ECO:0000256" key="13">
    <source>
        <dbReference type="ARBA" id="ARBA00022908"/>
    </source>
</evidence>
<keyword evidence="12" id="KW-0460">Magnesium</keyword>
<feature type="compositionally biased region" description="Basic and acidic residues" evidence="21">
    <location>
        <begin position="1422"/>
        <end position="1432"/>
    </location>
</feature>
<dbReference type="EMBL" id="JACTAM010000017">
    <property type="protein sequence ID" value="KAI2654260.1"/>
    <property type="molecule type" value="Genomic_DNA"/>
</dbReference>
<comment type="similarity">
    <text evidence="2">Belongs to the beta type-B retroviral polymerase family. HERV class-II K(HML-2) pol subfamily.</text>
</comment>
<proteinExistence type="inferred from homology"/>
<dbReference type="Gene3D" id="3.10.20.370">
    <property type="match status" value="1"/>
</dbReference>
<dbReference type="PANTHER" id="PTHR37984">
    <property type="entry name" value="PROTEIN CBG26694"/>
    <property type="match status" value="1"/>
</dbReference>
<dbReference type="InterPro" id="IPR000953">
    <property type="entry name" value="Chromo/chromo_shadow_dom"/>
</dbReference>
<accession>A0ABQ8LUE0</accession>
<keyword evidence="7" id="KW-0540">Nuclease</keyword>
<keyword evidence="15" id="KW-0239">DNA-directed DNA polymerase</keyword>
<dbReference type="SUPFAM" id="SSF53098">
    <property type="entry name" value="Ribonuclease H-like"/>
    <property type="match status" value="1"/>
</dbReference>
<keyword evidence="10" id="KW-0255">Endonuclease</keyword>
<feature type="region of interest" description="Disordered" evidence="21">
    <location>
        <begin position="1"/>
        <end position="28"/>
    </location>
</feature>
<dbReference type="Proteomes" id="UP000830375">
    <property type="component" value="Unassembled WGS sequence"/>
</dbReference>
<keyword evidence="20" id="KW-0863">Zinc-finger</keyword>
<evidence type="ECO:0000256" key="21">
    <source>
        <dbReference type="SAM" id="MobiDB-lite"/>
    </source>
</evidence>
<dbReference type="Gene3D" id="3.30.70.270">
    <property type="match status" value="2"/>
</dbReference>
<keyword evidence="11" id="KW-0378">Hydrolase</keyword>
<evidence type="ECO:0000256" key="20">
    <source>
        <dbReference type="PROSITE-ProRule" id="PRU00047"/>
    </source>
</evidence>
<dbReference type="Gene3D" id="3.10.10.10">
    <property type="entry name" value="HIV Type 1 Reverse Transcriptase, subunit A, domain 1"/>
    <property type="match status" value="1"/>
</dbReference>
<feature type="domain" description="Integrase catalytic" evidence="25">
    <location>
        <begin position="1074"/>
        <end position="1233"/>
    </location>
</feature>
<evidence type="ECO:0000256" key="1">
    <source>
        <dbReference type="ARBA" id="ARBA00004123"/>
    </source>
</evidence>
<comment type="caution">
    <text evidence="26">The sequence shown here is derived from an EMBL/GenBank/DDBJ whole genome shotgun (WGS) entry which is preliminary data.</text>
</comment>
<evidence type="ECO:0000256" key="5">
    <source>
        <dbReference type="ARBA" id="ARBA00022679"/>
    </source>
</evidence>
<evidence type="ECO:0000256" key="3">
    <source>
        <dbReference type="ARBA" id="ARBA00012180"/>
    </source>
</evidence>
<feature type="compositionally biased region" description="Basic and acidic residues" evidence="21">
    <location>
        <begin position="1352"/>
        <end position="1363"/>
    </location>
</feature>
<dbReference type="InterPro" id="IPR032549">
    <property type="entry name" value="DUF4939"/>
</dbReference>
<dbReference type="Pfam" id="PF00665">
    <property type="entry name" value="rve"/>
    <property type="match status" value="1"/>
</dbReference>
<feature type="compositionally biased region" description="Basic and acidic residues" evidence="21">
    <location>
        <begin position="943"/>
        <end position="955"/>
    </location>
</feature>
<dbReference type="Gene3D" id="1.10.340.70">
    <property type="match status" value="1"/>
</dbReference>
<evidence type="ECO:0000256" key="7">
    <source>
        <dbReference type="ARBA" id="ARBA00022722"/>
    </source>
</evidence>
<dbReference type="Gene3D" id="2.40.70.10">
    <property type="entry name" value="Acid Proteases"/>
    <property type="match status" value="1"/>
</dbReference>
<dbReference type="Pfam" id="PF17919">
    <property type="entry name" value="RT_RNaseH_2"/>
    <property type="match status" value="1"/>
</dbReference>
<organism evidence="26 27">
    <name type="scientific">Labeo rohita</name>
    <name type="common">Indian major carp</name>
    <name type="synonym">Cyprinus rohita</name>
    <dbReference type="NCBI Taxonomy" id="84645"/>
    <lineage>
        <taxon>Eukaryota</taxon>
        <taxon>Metazoa</taxon>
        <taxon>Chordata</taxon>
        <taxon>Craniata</taxon>
        <taxon>Vertebrata</taxon>
        <taxon>Euteleostomi</taxon>
        <taxon>Actinopterygii</taxon>
        <taxon>Neopterygii</taxon>
        <taxon>Teleostei</taxon>
        <taxon>Ostariophysi</taxon>
        <taxon>Cypriniformes</taxon>
        <taxon>Cyprinidae</taxon>
        <taxon>Labeoninae</taxon>
        <taxon>Labeonini</taxon>
        <taxon>Labeo</taxon>
    </lineage>
</organism>
<sequence>MKHFEGMVHQSPFAISTPPSTPSPSANQVNLIEPASALQNTSPTMNPAEVSNLQAAFAYQSEILKSYQEQLSKLQSVNEHLTQYIRALPPPTPKTVSFALPDKFDGTAELCKGFVRQVKLYFDHQGDKFATEETKCAFLMTLLTGKAIDWASAVWDSDAQFKRSVDYFLDQLREVFEYPAGGRDISTQLIKLQQGDCAAAEYAIEFRTLAAQSGWNDVSLTAMFYHSLNPALQTELACRKEDLSFSDFVSLTVKIDNLMRQHSKQKPERNHPRRLPTTASSLSSPPEEPMQLNISRLSAEERERRRALNLCYYCGGTGHRSLGCPLKHQANPRVNIDHFAFPNNRSFTLPIVLENDTLSLELTAMIDSGAALNIINRAVVEKHKIPVQPCTPPIKIKAIDALIGKGITHQTKTLTLKVGLLHHESITFYVVDSPKHEAILGFPWLSIHDPDISWYHGELTHWSTFCQENCLSVKPQPCFTTTIESPITHKTVTIPSCYHDLSEVFSKIKATQLPPHRPWDCAIDLLPNAMPPKSKVYPLSQKESQAMDEYIQEALDSGFIQTSTSPAAAGFFFVEKKDGGLRPCIDYRGLNNVTVKFRYPLPLVPSALEQLREATIYTKLDLRSAYNLIRIREGDEWKTAFLTTRGHYEYRVMPYGMANSPAVFQSFINEIFKDLLNKYVIAYIDDILVYSKTEEEHVDHVRTVLSRLLQNQLYVKAEKCEFHVHQTSFLGYHISHQGVKMDITKIQAVTEWPRPTTVKELQRFLGFANFYRRFIRNYSMVAAPLTSLLKGKPSKLAWTEMANQAFVSLKERFTSAPILKHPDPNLPFIVEVDASDCGIGAVLSQRHGQPGKLYPCAFFSRKLTQAERNYDVGNKELLSMKAAIEEWRHWLEGATYPFQVITDHKNLEYIKSAKRLNPRQARWALFFTRFQFTVTYRPGSKNSKADALSRRHDPPLELQPPEPILPPTVILAPISWDIMEEIQREQQHEPPPSACPANKHFVPNNLRNRVMQWVHSSLSAGHPGISRTLQLTKNTFWWPSMNKDVTTFVKSCSLCAQSKTPKELPSGLLQPLPIPQRPWSHLSIDFITDLPPSNEFTAILVTIDRFSKSCRLIPLKGLPSAMETALALFHNVFRIYGFQEDIVSDRGTQFTSQVWRAFCKQLDINVSLTSGYHPQANGQVERLNQEIGRYLRTYCNREQHRWSEFLPWAEYAQNSLTHSSTGLTPFQCVLGFQPPMFPWSGEPSSVPAVDDWIRRSERVWDSAHVRLQRAVRVQEMQANRRRRPHHPPYQPGQRVWLSTRDIKLRLPSRKLSPRYVGPFKILRRINEVTYQLELPANYRISPSFHVSLLKPVHPDADPGHEAPEPPPPLDIDGTPAYQVNELLDSHRRGGQLQYLVDWEGYGPEERSWVAARDILDPSLIEEFHRARPDRPAPRPRGRPRRAPGVAPRGGDSVTPRQQREPSPEY</sequence>
<keyword evidence="5" id="KW-0808">Transferase</keyword>
<evidence type="ECO:0000256" key="14">
    <source>
        <dbReference type="ARBA" id="ARBA00022918"/>
    </source>
</evidence>
<feature type="domain" description="CCHC-type" evidence="23">
    <location>
        <begin position="311"/>
        <end position="325"/>
    </location>
</feature>
<evidence type="ECO:0000256" key="6">
    <source>
        <dbReference type="ARBA" id="ARBA00022695"/>
    </source>
</evidence>
<feature type="region of interest" description="Disordered" evidence="21">
    <location>
        <begin position="939"/>
        <end position="962"/>
    </location>
</feature>
<dbReference type="InterPro" id="IPR021109">
    <property type="entry name" value="Peptidase_aspartic_dom_sf"/>
</dbReference>
<dbReference type="InterPro" id="IPR041577">
    <property type="entry name" value="RT_RNaseH_2"/>
</dbReference>
<evidence type="ECO:0000259" key="23">
    <source>
        <dbReference type="PROSITE" id="PS50158"/>
    </source>
</evidence>
<dbReference type="SUPFAM" id="SSF54160">
    <property type="entry name" value="Chromo domain-like"/>
    <property type="match status" value="1"/>
</dbReference>
<evidence type="ECO:0000256" key="9">
    <source>
        <dbReference type="ARBA" id="ARBA00022750"/>
    </source>
</evidence>
<evidence type="ECO:0000256" key="19">
    <source>
        <dbReference type="ARBA" id="ARBA00039658"/>
    </source>
</evidence>
<dbReference type="InterPro" id="IPR001584">
    <property type="entry name" value="Integrase_cat-core"/>
</dbReference>
<feature type="compositionally biased region" description="Low complexity" evidence="21">
    <location>
        <begin position="275"/>
        <end position="285"/>
    </location>
</feature>
<keyword evidence="6" id="KW-0548">Nucleotidyltransferase</keyword>
<dbReference type="Gene3D" id="3.30.420.10">
    <property type="entry name" value="Ribonuclease H-like superfamily/Ribonuclease H"/>
    <property type="match status" value="1"/>
</dbReference>
<keyword evidence="14" id="KW-0695">RNA-directed DNA polymerase</keyword>
<dbReference type="Pfam" id="PF00385">
    <property type="entry name" value="Chromo"/>
    <property type="match status" value="1"/>
</dbReference>
<dbReference type="Pfam" id="PF16297">
    <property type="entry name" value="DUF4939"/>
    <property type="match status" value="1"/>
</dbReference>
<evidence type="ECO:0000256" key="10">
    <source>
        <dbReference type="ARBA" id="ARBA00022759"/>
    </source>
</evidence>
<keyword evidence="4" id="KW-0645">Protease</keyword>
<comment type="subcellular location">
    <subcellularLocation>
        <location evidence="1">Nucleus</location>
    </subcellularLocation>
</comment>
<reference evidence="26 27" key="1">
    <citation type="submission" date="2022-01" db="EMBL/GenBank/DDBJ databases">
        <title>A high-quality chromosome-level genome assembly of rohu carp, Labeo rohita.</title>
        <authorList>
            <person name="Arick M.A. II"/>
            <person name="Hsu C.-Y."/>
            <person name="Magbanua Z."/>
            <person name="Pechanova O."/>
            <person name="Grover C."/>
            <person name="Miller E."/>
            <person name="Thrash A."/>
            <person name="Ezzel L."/>
            <person name="Alam S."/>
            <person name="Benzie J."/>
            <person name="Hamilton M."/>
            <person name="Karsi A."/>
            <person name="Lawrence M.L."/>
            <person name="Peterson D.G."/>
        </authorList>
    </citation>
    <scope>NUCLEOTIDE SEQUENCE [LARGE SCALE GENOMIC DNA]</scope>
    <source>
        <strain evidence="27">BAU-BD-2019</strain>
        <tissue evidence="26">Blood</tissue>
    </source>
</reference>
<dbReference type="InterPro" id="IPR056924">
    <property type="entry name" value="SH3_Tf2-1"/>
</dbReference>
<evidence type="ECO:0000256" key="4">
    <source>
        <dbReference type="ARBA" id="ARBA00022670"/>
    </source>
</evidence>
<dbReference type="CDD" id="cd00303">
    <property type="entry name" value="retropepsin_like"/>
    <property type="match status" value="1"/>
</dbReference>
<dbReference type="SMART" id="SM00298">
    <property type="entry name" value="CHROMO"/>
    <property type="match status" value="1"/>
</dbReference>
<evidence type="ECO:0000256" key="11">
    <source>
        <dbReference type="ARBA" id="ARBA00022801"/>
    </source>
</evidence>
<dbReference type="PROSITE" id="PS50878">
    <property type="entry name" value="RT_POL"/>
    <property type="match status" value="1"/>
</dbReference>
<keyword evidence="27" id="KW-1185">Reference proteome</keyword>
<dbReference type="Gene3D" id="2.40.50.40">
    <property type="match status" value="1"/>
</dbReference>
<evidence type="ECO:0000313" key="26">
    <source>
        <dbReference type="EMBL" id="KAI2654260.1"/>
    </source>
</evidence>
<dbReference type="Pfam" id="PF24626">
    <property type="entry name" value="SH3_Tf2-1"/>
    <property type="match status" value="1"/>
</dbReference>
<evidence type="ECO:0000256" key="15">
    <source>
        <dbReference type="ARBA" id="ARBA00022932"/>
    </source>
</evidence>
<dbReference type="InterPro" id="IPR016197">
    <property type="entry name" value="Chromo-like_dom_sf"/>
</dbReference>
<feature type="domain" description="Reverse transcriptase" evidence="24">
    <location>
        <begin position="555"/>
        <end position="734"/>
    </location>
</feature>
<dbReference type="PROSITE" id="PS50994">
    <property type="entry name" value="INTEGRASE"/>
    <property type="match status" value="1"/>
</dbReference>
<evidence type="ECO:0000259" key="22">
    <source>
        <dbReference type="PROSITE" id="PS50013"/>
    </source>
</evidence>
<feature type="region of interest" description="Disordered" evidence="21">
    <location>
        <begin position="260"/>
        <end position="291"/>
    </location>
</feature>
<keyword evidence="13" id="KW-0229">DNA integration</keyword>
<evidence type="ECO:0000313" key="27">
    <source>
        <dbReference type="Proteomes" id="UP000830375"/>
    </source>
</evidence>
<dbReference type="InterPro" id="IPR043502">
    <property type="entry name" value="DNA/RNA_pol_sf"/>
</dbReference>
<keyword evidence="9" id="KW-0064">Aspartyl protease</keyword>
<dbReference type="EC" id="3.1.26.4" evidence="3"/>
<protein>
    <recommendedName>
        <fullName evidence="19">Gypsy retrotransposon integrase-like protein 1</fullName>
        <ecNumber evidence="3">3.1.26.4</ecNumber>
    </recommendedName>
</protein>
<dbReference type="PROSITE" id="PS50158">
    <property type="entry name" value="ZF_CCHC"/>
    <property type="match status" value="1"/>
</dbReference>
<dbReference type="Pfam" id="PF13650">
    <property type="entry name" value="Asp_protease_2"/>
    <property type="match status" value="1"/>
</dbReference>
<evidence type="ECO:0000256" key="16">
    <source>
        <dbReference type="ARBA" id="ARBA00023125"/>
    </source>
</evidence>
<dbReference type="InterPro" id="IPR023780">
    <property type="entry name" value="Chromo_domain"/>
</dbReference>
<feature type="domain" description="Chromo" evidence="22">
    <location>
        <begin position="1377"/>
        <end position="1435"/>
    </location>
</feature>
<dbReference type="InterPro" id="IPR041588">
    <property type="entry name" value="Integrase_H2C2"/>
</dbReference>
<dbReference type="CDD" id="cd01647">
    <property type="entry name" value="RT_LTR"/>
    <property type="match status" value="1"/>
</dbReference>
<dbReference type="InterPro" id="IPR043128">
    <property type="entry name" value="Rev_trsase/Diguanyl_cyclase"/>
</dbReference>
<dbReference type="InterPro" id="IPR036397">
    <property type="entry name" value="RNaseH_sf"/>
</dbReference>
<dbReference type="PROSITE" id="PS50013">
    <property type="entry name" value="CHROMO_2"/>
    <property type="match status" value="1"/>
</dbReference>
<dbReference type="PANTHER" id="PTHR37984:SF5">
    <property type="entry name" value="PROTEIN NYNRIN-LIKE"/>
    <property type="match status" value="1"/>
</dbReference>
<evidence type="ECO:0000259" key="25">
    <source>
        <dbReference type="PROSITE" id="PS50994"/>
    </source>
</evidence>